<gene>
    <name evidence="3" type="ORF">FH972_024534</name>
</gene>
<dbReference type="OrthoDB" id="5419752at2759"/>
<reference evidence="3 4" key="1">
    <citation type="submission" date="2019-06" db="EMBL/GenBank/DDBJ databases">
        <title>A chromosomal-level reference genome of Carpinus fangiana (Coryloideae, Betulaceae).</title>
        <authorList>
            <person name="Yang X."/>
            <person name="Wang Z."/>
            <person name="Zhang L."/>
            <person name="Hao G."/>
            <person name="Liu J."/>
            <person name="Yang Y."/>
        </authorList>
    </citation>
    <scope>NUCLEOTIDE SEQUENCE [LARGE SCALE GENOMIC DNA]</scope>
    <source>
        <strain evidence="3">Cfa_2016G</strain>
        <tissue evidence="3">Leaf</tissue>
    </source>
</reference>
<evidence type="ECO:0000259" key="2">
    <source>
        <dbReference type="Pfam" id="PF05486"/>
    </source>
</evidence>
<dbReference type="InterPro" id="IPR039914">
    <property type="entry name" value="SRP9-like"/>
</dbReference>
<sequence length="193" mass="20202">MPPNPWISAPSVNRKFQAFATSTMSPMRPISSSQDWLEQSSLLLKAHPSTTRISSKYSIGTPITSPKSKKLNSEPRNTGPPGSGPTPSQSTQPRATFTLKTFDPVSGVCLKYQTDKAAEVGRLVAYLGSLGRSMCGLPDKVEDVTMIDTAAGGEENADTTPASVAATESKGSSGQSGQQQGGGGGKKKKKGKK</sequence>
<feature type="region of interest" description="Disordered" evidence="1">
    <location>
        <begin position="54"/>
        <end position="98"/>
    </location>
</feature>
<dbReference type="PANTHER" id="PTHR12834:SF12">
    <property type="entry name" value="SIGNAL RECOGNITION PARTICLE 9 KDA PROTEIN"/>
    <property type="match status" value="1"/>
</dbReference>
<dbReference type="Proteomes" id="UP000327013">
    <property type="component" value="Unassembled WGS sequence"/>
</dbReference>
<dbReference type="AlphaFoldDB" id="A0A5N6KYP1"/>
<feature type="region of interest" description="Disordered" evidence="1">
    <location>
        <begin position="146"/>
        <end position="193"/>
    </location>
</feature>
<dbReference type="EMBL" id="VIBQ01000017">
    <property type="protein sequence ID" value="KAB8360800.1"/>
    <property type="molecule type" value="Genomic_DNA"/>
</dbReference>
<feature type="compositionally biased region" description="Polar residues" evidence="1">
    <location>
        <begin position="54"/>
        <end position="66"/>
    </location>
</feature>
<keyword evidence="4" id="KW-1185">Reference proteome</keyword>
<dbReference type="Pfam" id="PF05486">
    <property type="entry name" value="SRP9-21"/>
    <property type="match status" value="1"/>
</dbReference>
<protein>
    <recommendedName>
        <fullName evidence="2">SRP9 domain-containing protein</fullName>
    </recommendedName>
</protein>
<evidence type="ECO:0000256" key="1">
    <source>
        <dbReference type="SAM" id="MobiDB-lite"/>
    </source>
</evidence>
<accession>A0A5N6KYP1</accession>
<evidence type="ECO:0000313" key="3">
    <source>
        <dbReference type="EMBL" id="KAB8360800.1"/>
    </source>
</evidence>
<name>A0A5N6KYP1_9ROSI</name>
<dbReference type="InterPro" id="IPR039432">
    <property type="entry name" value="SRP9_dom"/>
</dbReference>
<dbReference type="GO" id="GO:0005786">
    <property type="term" value="C:signal recognition particle, endoplasmic reticulum targeting"/>
    <property type="evidence" value="ECO:0007669"/>
    <property type="project" value="TreeGrafter"/>
</dbReference>
<comment type="caution">
    <text evidence="3">The sequence shown here is derived from an EMBL/GenBank/DDBJ whole genome shotgun (WGS) entry which is preliminary data.</text>
</comment>
<organism evidence="3 4">
    <name type="scientific">Carpinus fangiana</name>
    <dbReference type="NCBI Taxonomy" id="176857"/>
    <lineage>
        <taxon>Eukaryota</taxon>
        <taxon>Viridiplantae</taxon>
        <taxon>Streptophyta</taxon>
        <taxon>Embryophyta</taxon>
        <taxon>Tracheophyta</taxon>
        <taxon>Spermatophyta</taxon>
        <taxon>Magnoliopsida</taxon>
        <taxon>eudicotyledons</taxon>
        <taxon>Gunneridae</taxon>
        <taxon>Pentapetalae</taxon>
        <taxon>rosids</taxon>
        <taxon>fabids</taxon>
        <taxon>Fagales</taxon>
        <taxon>Betulaceae</taxon>
        <taxon>Carpinus</taxon>
    </lineage>
</organism>
<evidence type="ECO:0000313" key="4">
    <source>
        <dbReference type="Proteomes" id="UP000327013"/>
    </source>
</evidence>
<proteinExistence type="predicted"/>
<feature type="compositionally biased region" description="Low complexity" evidence="1">
    <location>
        <begin position="169"/>
        <end position="178"/>
    </location>
</feature>
<dbReference type="PANTHER" id="PTHR12834">
    <property type="entry name" value="SIGNAL RECOGNITION PARTICLE 9 KDA PROTEIN"/>
    <property type="match status" value="1"/>
</dbReference>
<dbReference type="GO" id="GO:0006614">
    <property type="term" value="P:SRP-dependent cotranslational protein targeting to membrane"/>
    <property type="evidence" value="ECO:0007669"/>
    <property type="project" value="InterPro"/>
</dbReference>
<feature type="domain" description="SRP9" evidence="2">
    <location>
        <begin position="30"/>
        <end position="134"/>
    </location>
</feature>